<dbReference type="PANTHER" id="PTHR46254">
    <property type="entry name" value="PROTEIN GVQW1-RELATED"/>
    <property type="match status" value="1"/>
</dbReference>
<keyword evidence="2" id="KW-1185">Reference proteome</keyword>
<dbReference type="AlphaFoldDB" id="A0A5F7ZL23"/>
<dbReference type="STRING" id="9544.ENSMMUP00000065874"/>
<protein>
    <submittedName>
        <fullName evidence="1">Uncharacterized protein</fullName>
    </submittedName>
</protein>
<name>A0A5F7ZL23_MACMU</name>
<dbReference type="InParanoid" id="A0A5F7ZL23"/>
<sequence>MFTHWAWSQPSSPGSSSLCFSISPALRWPDMKSCQSGCQNIKEISYESTQSPICSALGRRCQQLPGRERIEEFCSCDLGSLQSLLPGFERFSCISLPSSQDYKHMPPCPLMFVFLVDKAFCHVVQAGVELLTSGDPPGWASQSGGITDVNHHV</sequence>
<dbReference type="Ensembl" id="ENSMMUT00000095553.1">
    <property type="protein sequence ID" value="ENSMMUP00000065874.1"/>
    <property type="gene ID" value="ENSMMUG00000051849.1"/>
</dbReference>
<evidence type="ECO:0000313" key="1">
    <source>
        <dbReference type="Ensembl" id="ENSMMUP00000065874.1"/>
    </source>
</evidence>
<dbReference type="GeneTree" id="ENSGT00940000164709"/>
<dbReference type="Proteomes" id="UP000006718">
    <property type="component" value="Chromosome 3"/>
</dbReference>
<proteinExistence type="predicted"/>
<dbReference type="PRINTS" id="PR02045">
    <property type="entry name" value="F138DOMAIN"/>
</dbReference>
<reference evidence="1" key="2">
    <citation type="submission" date="2019-01" db="EMBL/GenBank/DDBJ databases">
        <authorList>
            <person name="Graves T."/>
            <person name="Eichler E.E."/>
            <person name="Wilson R.K."/>
        </authorList>
    </citation>
    <scope>NUCLEOTIDE SEQUENCE [LARGE SCALE GENOMIC DNA]</scope>
    <source>
        <strain evidence="1">17573</strain>
    </source>
</reference>
<dbReference type="Bgee" id="ENSMMUG00000051849">
    <property type="expression patterns" value="Expressed in olfactory segment of nasal mucosa and 5 other cell types or tissues"/>
</dbReference>
<organism evidence="1 2">
    <name type="scientific">Macaca mulatta</name>
    <name type="common">Rhesus macaque</name>
    <dbReference type="NCBI Taxonomy" id="9544"/>
    <lineage>
        <taxon>Eukaryota</taxon>
        <taxon>Metazoa</taxon>
        <taxon>Chordata</taxon>
        <taxon>Craniata</taxon>
        <taxon>Vertebrata</taxon>
        <taxon>Euteleostomi</taxon>
        <taxon>Mammalia</taxon>
        <taxon>Eutheria</taxon>
        <taxon>Euarchontoglires</taxon>
        <taxon>Primates</taxon>
        <taxon>Haplorrhini</taxon>
        <taxon>Catarrhini</taxon>
        <taxon>Cercopithecidae</taxon>
        <taxon>Cercopithecinae</taxon>
        <taxon>Macaca</taxon>
    </lineage>
</organism>
<reference evidence="1" key="3">
    <citation type="submission" date="2025-08" db="UniProtKB">
        <authorList>
            <consortium name="Ensembl"/>
        </authorList>
    </citation>
    <scope>IDENTIFICATION</scope>
    <source>
        <strain evidence="1">17573</strain>
    </source>
</reference>
<dbReference type="VEuPathDB" id="HostDB:ENSMMUG00000051849"/>
<reference evidence="2" key="1">
    <citation type="journal article" date="2007" name="Science">
        <title>Evolutionary and biomedical insights from the rhesus macaque genome.</title>
        <authorList>
            <person name="Gibbs R.A."/>
            <person name="Rogers J."/>
            <person name="Katze M.G."/>
            <person name="Bumgarner R."/>
            <person name="Weinstock G.M."/>
            <person name="Mardis E.R."/>
            <person name="Remington K.A."/>
            <person name="Strausberg R.L."/>
            <person name="Venter J.C."/>
            <person name="Wilson R.K."/>
            <person name="Batzer M.A."/>
            <person name="Bustamante C.D."/>
            <person name="Eichler E.E."/>
            <person name="Hahn M.W."/>
            <person name="Hardison R.C."/>
            <person name="Makova K.D."/>
            <person name="Miller W."/>
            <person name="Milosavljevic A."/>
            <person name="Palermo R.E."/>
            <person name="Siepel A."/>
            <person name="Sikela J.M."/>
            <person name="Attaway T."/>
            <person name="Bell S."/>
            <person name="Bernard K.E."/>
            <person name="Buhay C.J."/>
            <person name="Chandrabose M.N."/>
            <person name="Dao M."/>
            <person name="Davis C."/>
            <person name="Delehaunty K.D."/>
            <person name="Ding Y."/>
            <person name="Dinh H.H."/>
            <person name="Dugan-Rocha S."/>
            <person name="Fulton L.A."/>
            <person name="Gabisi R.A."/>
            <person name="Garner T.T."/>
            <person name="Godfrey J."/>
            <person name="Hawes A.C."/>
            <person name="Hernandez J."/>
            <person name="Hines S."/>
            <person name="Holder M."/>
            <person name="Hume J."/>
            <person name="Jhangiani S.N."/>
            <person name="Joshi V."/>
            <person name="Khan Z.M."/>
            <person name="Kirkness E.F."/>
            <person name="Cree A."/>
            <person name="Fowler R.G."/>
            <person name="Lee S."/>
            <person name="Lewis L.R."/>
            <person name="Li Z."/>
            <person name="Liu Y.-S."/>
            <person name="Moore S.M."/>
            <person name="Muzny D."/>
            <person name="Nazareth L.V."/>
            <person name="Ngo D.N."/>
            <person name="Okwuonu G.O."/>
            <person name="Pai G."/>
            <person name="Parker D."/>
            <person name="Paul H.A."/>
            <person name="Pfannkoch C."/>
            <person name="Pohl C.S."/>
            <person name="Rogers Y.-H.C."/>
            <person name="Ruiz S.J."/>
            <person name="Sabo A."/>
            <person name="Santibanez J."/>
            <person name="Schneider B.W."/>
            <person name="Smith S.M."/>
            <person name="Sodergren E."/>
            <person name="Svatek A.F."/>
            <person name="Utterback T.R."/>
            <person name="Vattathil S."/>
            <person name="Warren W."/>
            <person name="White C.S."/>
            <person name="Chinwalla A.T."/>
            <person name="Feng Y."/>
            <person name="Halpern A.L."/>
            <person name="Hillier L.W."/>
            <person name="Huang X."/>
            <person name="Minx P."/>
            <person name="Nelson J.O."/>
            <person name="Pepin K.H."/>
            <person name="Qin X."/>
            <person name="Sutton G.G."/>
            <person name="Venter E."/>
            <person name="Walenz B.P."/>
            <person name="Wallis J.W."/>
            <person name="Worley K.C."/>
            <person name="Yang S.-P."/>
            <person name="Jones S.M."/>
            <person name="Marra M.A."/>
            <person name="Rocchi M."/>
            <person name="Schein J.E."/>
            <person name="Baertsch R."/>
            <person name="Clarke L."/>
            <person name="Csuros M."/>
            <person name="Glasscock J."/>
            <person name="Harris R.A."/>
            <person name="Havlak P."/>
            <person name="Jackson A.R."/>
            <person name="Jiang H."/>
            <person name="Liu Y."/>
            <person name="Messina D.N."/>
            <person name="Shen Y."/>
            <person name="Song H.X.-Z."/>
            <person name="Wylie T."/>
            <person name="Zhang L."/>
            <person name="Birney E."/>
            <person name="Han K."/>
            <person name="Konkel M.K."/>
            <person name="Lee J."/>
            <person name="Smit A.F.A."/>
            <person name="Ullmer B."/>
            <person name="Wang H."/>
            <person name="Xing J."/>
            <person name="Burhans R."/>
            <person name="Cheng Z."/>
            <person name="Karro J.E."/>
            <person name="Ma J."/>
            <person name="Raney B."/>
            <person name="She X."/>
            <person name="Cox M.J."/>
            <person name="Demuth J.P."/>
            <person name="Dumas L.J."/>
            <person name="Han S.-G."/>
            <person name="Hopkins J."/>
            <person name="Karimpour-Fard A."/>
            <person name="Kim Y.H."/>
            <person name="Pollack J.R."/>
            <person name="Vinar T."/>
            <person name="Addo-Quaye C."/>
            <person name="Degenhardt J."/>
            <person name="Denby A."/>
            <person name="Hubisz M.J."/>
            <person name="Indap A."/>
            <person name="Kosiol C."/>
            <person name="Lahn B.T."/>
            <person name="Lawson H.A."/>
            <person name="Marklein A."/>
            <person name="Nielsen R."/>
            <person name="Vallender E.J."/>
            <person name="Clark A.G."/>
            <person name="Ferguson B."/>
            <person name="Hernandez R.D."/>
            <person name="Hirani K."/>
            <person name="Kehrer-Sawatzki H."/>
            <person name="Kolb J."/>
            <person name="Patil S."/>
            <person name="Pu L.-L."/>
            <person name="Ren Y."/>
            <person name="Smith D.G."/>
            <person name="Wheeler D.A."/>
            <person name="Schenck I."/>
            <person name="Ball E.V."/>
            <person name="Chen R."/>
            <person name="Cooper D.N."/>
            <person name="Giardine B."/>
            <person name="Hsu F."/>
            <person name="Kent W.J."/>
            <person name="Lesk A."/>
            <person name="Nelson D.L."/>
            <person name="O'brien W.E."/>
            <person name="Pruefer K."/>
            <person name="Stenson P.D."/>
            <person name="Wallace J.C."/>
            <person name="Ke H."/>
            <person name="Liu X.-M."/>
            <person name="Wang P."/>
            <person name="Xiang A.P."/>
            <person name="Yang F."/>
            <person name="Barber G.P."/>
            <person name="Haussler D."/>
            <person name="Karolchik D."/>
            <person name="Kern A.D."/>
            <person name="Kuhn R.M."/>
            <person name="Smith K.E."/>
            <person name="Zwieg A.S."/>
        </authorList>
    </citation>
    <scope>NUCLEOTIDE SEQUENCE [LARGE SCALE GENOMIC DNA]</scope>
    <source>
        <strain evidence="2">17573</strain>
    </source>
</reference>
<evidence type="ECO:0000313" key="2">
    <source>
        <dbReference type="Proteomes" id="UP000006718"/>
    </source>
</evidence>
<reference evidence="1" key="4">
    <citation type="submission" date="2025-09" db="UniProtKB">
        <authorList>
            <consortium name="Ensembl"/>
        </authorList>
    </citation>
    <scope>IDENTIFICATION</scope>
    <source>
        <strain evidence="1">17573</strain>
    </source>
</reference>
<accession>A0A5F7ZL23</accession>
<dbReference type="PANTHER" id="PTHR46254:SF3">
    <property type="entry name" value="SECRETED PROTEIN"/>
    <property type="match status" value="1"/>
</dbReference>